<dbReference type="Pfam" id="PF12833">
    <property type="entry name" value="HTH_18"/>
    <property type="match status" value="1"/>
</dbReference>
<dbReference type="PROSITE" id="PS00041">
    <property type="entry name" value="HTH_ARAC_FAMILY_1"/>
    <property type="match status" value="1"/>
</dbReference>
<dbReference type="SMART" id="SM00342">
    <property type="entry name" value="HTH_ARAC"/>
    <property type="match status" value="1"/>
</dbReference>
<dbReference type="GO" id="GO:0043565">
    <property type="term" value="F:sequence-specific DNA binding"/>
    <property type="evidence" value="ECO:0007669"/>
    <property type="project" value="InterPro"/>
</dbReference>
<dbReference type="PATRIC" id="fig|1423807.3.peg.2177"/>
<comment type="caution">
    <text evidence="5">The sequence shown here is derived from an EMBL/GenBank/DDBJ whole genome shotgun (WGS) entry which is preliminary data.</text>
</comment>
<dbReference type="PRINTS" id="PR00032">
    <property type="entry name" value="HTHARAC"/>
</dbReference>
<sequence length="355" mass="39941">MISILDYKSLAISLNTISGVPVRLCSLHLEPLYESPDAKQTVPGFHTLPLDPGDCCRAQDGSGIYLAVGIWHEDLLGYLIAGPYQQLSDALPRIMINLGKTGPVEIHLHDQQAYIPQIDTSDEMTEEEAGEASQVLSIYVAQNQLMDAIANGDQSQLTQIVNSTIQNMHPFLNRIPSRELRAAKNIIFVYNTLCRLAAERGSASKLLIDKLSSKYALQIEKLASIDEAIKLINEMPFRYCDLVIAKRNKQYNMRVAAAIEYIMLNFQEELQLTDIAQAVHTSPTYLSHRFKKDTGETLFSFINHYRIKVAQAKLRDGDFTISEIAISSGFNNVTYFNRIFKKYTGTSPRKYARLN</sequence>
<dbReference type="eggNOG" id="COG2207">
    <property type="taxonomic scope" value="Bacteria"/>
</dbReference>
<organism evidence="5 6">
    <name type="scientific">Paucilactobacillus suebicus DSM 5007 = KCTC 3549</name>
    <dbReference type="NCBI Taxonomy" id="1423807"/>
    <lineage>
        <taxon>Bacteria</taxon>
        <taxon>Bacillati</taxon>
        <taxon>Bacillota</taxon>
        <taxon>Bacilli</taxon>
        <taxon>Lactobacillales</taxon>
        <taxon>Lactobacillaceae</taxon>
        <taxon>Paucilactobacillus</taxon>
    </lineage>
</organism>
<evidence type="ECO:0000259" key="4">
    <source>
        <dbReference type="PROSITE" id="PS01124"/>
    </source>
</evidence>
<proteinExistence type="predicted"/>
<accession>A0A0R1W430</accession>
<dbReference type="InterPro" id="IPR018060">
    <property type="entry name" value="HTH_AraC"/>
</dbReference>
<dbReference type="EMBL" id="AZGF01000006">
    <property type="protein sequence ID" value="KRM12608.1"/>
    <property type="molecule type" value="Genomic_DNA"/>
</dbReference>
<evidence type="ECO:0000313" key="5">
    <source>
        <dbReference type="EMBL" id="KRM12608.1"/>
    </source>
</evidence>
<gene>
    <name evidence="5" type="ORF">FD16_GL002121</name>
</gene>
<keyword evidence="1" id="KW-0805">Transcription regulation</keyword>
<keyword evidence="3" id="KW-0804">Transcription</keyword>
<dbReference type="InterPro" id="IPR020449">
    <property type="entry name" value="Tscrpt_reg_AraC-type_HTH"/>
</dbReference>
<dbReference type="InterPro" id="IPR009057">
    <property type="entry name" value="Homeodomain-like_sf"/>
</dbReference>
<keyword evidence="6" id="KW-1185">Reference proteome</keyword>
<reference evidence="5 6" key="1">
    <citation type="journal article" date="2015" name="Genome Announc.">
        <title>Expanding the biotechnology potential of lactobacilli through comparative genomics of 213 strains and associated genera.</title>
        <authorList>
            <person name="Sun Z."/>
            <person name="Harris H.M."/>
            <person name="McCann A."/>
            <person name="Guo C."/>
            <person name="Argimon S."/>
            <person name="Zhang W."/>
            <person name="Yang X."/>
            <person name="Jeffery I.B."/>
            <person name="Cooney J.C."/>
            <person name="Kagawa T.F."/>
            <person name="Liu W."/>
            <person name="Song Y."/>
            <person name="Salvetti E."/>
            <person name="Wrobel A."/>
            <person name="Rasinkangas P."/>
            <person name="Parkhill J."/>
            <person name="Rea M.C."/>
            <person name="O'Sullivan O."/>
            <person name="Ritari J."/>
            <person name="Douillard F.P."/>
            <person name="Paul Ross R."/>
            <person name="Yang R."/>
            <person name="Briner A.E."/>
            <person name="Felis G.E."/>
            <person name="de Vos W.M."/>
            <person name="Barrangou R."/>
            <person name="Klaenhammer T.R."/>
            <person name="Caufield P.W."/>
            <person name="Cui Y."/>
            <person name="Zhang H."/>
            <person name="O'Toole P.W."/>
        </authorList>
    </citation>
    <scope>NUCLEOTIDE SEQUENCE [LARGE SCALE GENOMIC DNA]</scope>
    <source>
        <strain evidence="5 6">DSM 5007</strain>
    </source>
</reference>
<dbReference type="SUPFAM" id="SSF46689">
    <property type="entry name" value="Homeodomain-like"/>
    <property type="match status" value="2"/>
</dbReference>
<dbReference type="PANTHER" id="PTHR43280">
    <property type="entry name" value="ARAC-FAMILY TRANSCRIPTIONAL REGULATOR"/>
    <property type="match status" value="1"/>
</dbReference>
<dbReference type="PANTHER" id="PTHR43280:SF28">
    <property type="entry name" value="HTH-TYPE TRANSCRIPTIONAL ACTIVATOR RHAS"/>
    <property type="match status" value="1"/>
</dbReference>
<feature type="domain" description="HTH araC/xylS-type" evidence="4">
    <location>
        <begin position="256"/>
        <end position="354"/>
    </location>
</feature>
<dbReference type="STRING" id="1423807.FD16_GL002121"/>
<dbReference type="AlphaFoldDB" id="A0A0R1W430"/>
<evidence type="ECO:0000313" key="6">
    <source>
        <dbReference type="Proteomes" id="UP000051820"/>
    </source>
</evidence>
<dbReference type="Gene3D" id="1.10.10.60">
    <property type="entry name" value="Homeodomain-like"/>
    <property type="match status" value="2"/>
</dbReference>
<dbReference type="Proteomes" id="UP000051820">
    <property type="component" value="Unassembled WGS sequence"/>
</dbReference>
<evidence type="ECO:0000256" key="3">
    <source>
        <dbReference type="ARBA" id="ARBA00023163"/>
    </source>
</evidence>
<name>A0A0R1W430_9LACO</name>
<keyword evidence="2" id="KW-0238">DNA-binding</keyword>
<evidence type="ECO:0000256" key="1">
    <source>
        <dbReference type="ARBA" id="ARBA00023015"/>
    </source>
</evidence>
<dbReference type="InterPro" id="IPR018062">
    <property type="entry name" value="HTH_AraC-typ_CS"/>
</dbReference>
<protein>
    <submittedName>
        <fullName evidence="5">AraC family transcriptional regulator</fullName>
    </submittedName>
</protein>
<dbReference type="RefSeq" id="WP_010621029.1">
    <property type="nucleotide sequence ID" value="NZ_AZGF01000006.1"/>
</dbReference>
<dbReference type="PROSITE" id="PS01124">
    <property type="entry name" value="HTH_ARAC_FAMILY_2"/>
    <property type="match status" value="1"/>
</dbReference>
<dbReference type="GO" id="GO:0003700">
    <property type="term" value="F:DNA-binding transcription factor activity"/>
    <property type="evidence" value="ECO:0007669"/>
    <property type="project" value="InterPro"/>
</dbReference>
<evidence type="ECO:0000256" key="2">
    <source>
        <dbReference type="ARBA" id="ARBA00023125"/>
    </source>
</evidence>